<proteinExistence type="predicted"/>
<comment type="caution">
    <text evidence="1">The sequence shown here is derived from an EMBL/GenBank/DDBJ whole genome shotgun (WGS) entry which is preliminary data.</text>
</comment>
<protein>
    <submittedName>
        <fullName evidence="1">Uncharacterized protein</fullName>
    </submittedName>
</protein>
<dbReference type="Proteomes" id="UP000536275">
    <property type="component" value="Unassembled WGS sequence"/>
</dbReference>
<gene>
    <name evidence="1" type="ORF">FOB64_003974</name>
</gene>
<dbReference type="EMBL" id="JABWAD010000052">
    <property type="protein sequence ID" value="KAF6068787.1"/>
    <property type="molecule type" value="Genomic_DNA"/>
</dbReference>
<reference evidence="1 2" key="1">
    <citation type="submission" date="2020-03" db="EMBL/GenBank/DDBJ databases">
        <title>FDA dAtabase for Regulatory Grade micrObial Sequences (FDA-ARGOS): Supporting development and validation of Infectious Disease Dx tests.</title>
        <authorList>
            <person name="Campos J."/>
            <person name="Goldberg B."/>
            <person name="Tallon L."/>
            <person name="Sadzewicz L."/>
            <person name="Vavikolanu K."/>
            <person name="Mehta A."/>
            <person name="Aluvathingal J."/>
            <person name="Nadendla S."/>
            <person name="Nandy P."/>
            <person name="Geyer C."/>
            <person name="Yan Y."/>
            <person name="Sichtig H."/>
        </authorList>
    </citation>
    <scope>NUCLEOTIDE SEQUENCE [LARGE SCALE GENOMIC DNA]</scope>
    <source>
        <strain evidence="1 2">FDAARGOS_656</strain>
    </source>
</reference>
<evidence type="ECO:0000313" key="1">
    <source>
        <dbReference type="EMBL" id="KAF6068787.1"/>
    </source>
</evidence>
<organism evidence="1 2">
    <name type="scientific">Candida albicans</name>
    <name type="common">Yeast</name>
    <dbReference type="NCBI Taxonomy" id="5476"/>
    <lineage>
        <taxon>Eukaryota</taxon>
        <taxon>Fungi</taxon>
        <taxon>Dikarya</taxon>
        <taxon>Ascomycota</taxon>
        <taxon>Saccharomycotina</taxon>
        <taxon>Pichiomycetes</taxon>
        <taxon>Debaryomycetaceae</taxon>
        <taxon>Candida/Lodderomyces clade</taxon>
        <taxon>Candida</taxon>
    </lineage>
</organism>
<evidence type="ECO:0000313" key="2">
    <source>
        <dbReference type="Proteomes" id="UP000536275"/>
    </source>
</evidence>
<sequence length="84" mass="9344">MVTKRIFHIAQFKTATRHWVPVYSRAYFSSRQRCVNFNSISDSNLIANDDVLASSASAAEEAEIFEPTIHSSEDIVTAGPVNRA</sequence>
<dbReference type="AlphaFoldDB" id="A0A8H6F4F6"/>
<accession>A0A8H6F4F6</accession>
<name>A0A8H6F4F6_CANAX</name>